<dbReference type="InterPro" id="IPR013630">
    <property type="entry name" value="Methyltransf_Zn-bd_dom_put"/>
</dbReference>
<dbReference type="Gene3D" id="3.40.50.150">
    <property type="entry name" value="Vaccinia Virus protein VP39"/>
    <property type="match status" value="1"/>
</dbReference>
<dbReference type="Gene3D" id="3.40.640.10">
    <property type="entry name" value="Type I PLP-dependent aspartate aminotransferase-like (Major domain)"/>
    <property type="match status" value="1"/>
</dbReference>
<proteinExistence type="predicted"/>
<dbReference type="AlphaFoldDB" id="A0A839PZ83"/>
<keyword evidence="7" id="KW-1185">Reference proteome</keyword>
<accession>A0A839PZ83</accession>
<reference evidence="6 7" key="1">
    <citation type="submission" date="2020-08" db="EMBL/GenBank/DDBJ databases">
        <title>The Agave Microbiome: Exploring the role of microbial communities in plant adaptations to desert environments.</title>
        <authorList>
            <person name="Partida-Martinez L.P."/>
        </authorList>
    </citation>
    <scope>NUCLEOTIDE SEQUENCE [LARGE SCALE GENOMIC DNA]</scope>
    <source>
        <strain evidence="6 7">AT2.18</strain>
    </source>
</reference>
<dbReference type="RefSeq" id="WP_183466743.1">
    <property type="nucleotide sequence ID" value="NZ_JACHVU010000002.1"/>
</dbReference>
<dbReference type="NCBIfam" id="NF004856">
    <property type="entry name" value="PRK06209.1"/>
    <property type="match status" value="1"/>
</dbReference>
<dbReference type="InterPro" id="IPR015421">
    <property type="entry name" value="PyrdxlP-dep_Trfase_major"/>
</dbReference>
<evidence type="ECO:0000313" key="7">
    <source>
        <dbReference type="Proteomes" id="UP000550501"/>
    </source>
</evidence>
<organism evidence="6 7">
    <name type="scientific">Mycolicibacterium iranicum</name>
    <name type="common">Mycobacterium iranicum</name>
    <dbReference type="NCBI Taxonomy" id="912594"/>
    <lineage>
        <taxon>Bacteria</taxon>
        <taxon>Bacillati</taxon>
        <taxon>Actinomycetota</taxon>
        <taxon>Actinomycetes</taxon>
        <taxon>Mycobacteriales</taxon>
        <taxon>Mycobacteriaceae</taxon>
        <taxon>Mycolicibacterium</taxon>
    </lineage>
</organism>
<evidence type="ECO:0000259" key="5">
    <source>
        <dbReference type="Pfam" id="PF08484"/>
    </source>
</evidence>
<keyword evidence="6" id="KW-0808">Transferase</keyword>
<dbReference type="InterPro" id="IPR015422">
    <property type="entry name" value="PyrdxlP-dep_Trfase_small"/>
</dbReference>
<keyword evidence="2" id="KW-0663">Pyridoxal phosphate</keyword>
<dbReference type="Gene3D" id="3.90.1150.10">
    <property type="entry name" value="Aspartate Aminotransferase, domain 1"/>
    <property type="match status" value="1"/>
</dbReference>
<dbReference type="InterPro" id="IPR013691">
    <property type="entry name" value="MeTrfase_14"/>
</dbReference>
<dbReference type="PANTHER" id="PTHR43713">
    <property type="entry name" value="GLUTAMATE-1-SEMIALDEHYDE 2,1-AMINOMUTASE"/>
    <property type="match status" value="1"/>
</dbReference>
<evidence type="ECO:0000313" key="6">
    <source>
        <dbReference type="EMBL" id="MBB2989448.1"/>
    </source>
</evidence>
<feature type="domain" description="Methyltransferase putative zinc binding" evidence="4">
    <location>
        <begin position="6"/>
        <end position="60"/>
    </location>
</feature>
<comment type="cofactor">
    <cofactor evidence="1">
        <name>pyridoxal 5'-phosphate</name>
        <dbReference type="ChEBI" id="CHEBI:597326"/>
    </cofactor>
</comment>
<feature type="domain" description="C-methyltransferase" evidence="5">
    <location>
        <begin position="210"/>
        <end position="336"/>
    </location>
</feature>
<dbReference type="InterPro" id="IPR038576">
    <property type="entry name" value="Methyltransf_Zn-bd_dom_put_sf"/>
</dbReference>
<name>A0A839PZ83_MYCIR</name>
<feature type="region of interest" description="Disordered" evidence="3">
    <location>
        <begin position="61"/>
        <end position="80"/>
    </location>
</feature>
<dbReference type="GO" id="GO:0030170">
    <property type="term" value="F:pyridoxal phosphate binding"/>
    <property type="evidence" value="ECO:0007669"/>
    <property type="project" value="InterPro"/>
</dbReference>
<dbReference type="InterPro" id="IPR029063">
    <property type="entry name" value="SAM-dependent_MTases_sf"/>
</dbReference>
<dbReference type="SUPFAM" id="SSF53335">
    <property type="entry name" value="S-adenosyl-L-methionine-dependent methyltransferases"/>
    <property type="match status" value="1"/>
</dbReference>
<dbReference type="Pfam" id="PF08484">
    <property type="entry name" value="Methyltransf_14"/>
    <property type="match status" value="1"/>
</dbReference>
<protein>
    <submittedName>
        <fullName evidence="6">Glutamate-1-semialdehyde aminotransferase</fullName>
    </submittedName>
</protein>
<keyword evidence="6" id="KW-0032">Aminotransferase</keyword>
<gene>
    <name evidence="6" type="ORF">FHR72_000911</name>
</gene>
<dbReference type="Pfam" id="PF08421">
    <property type="entry name" value="Methyltransf_13"/>
    <property type="match status" value="1"/>
</dbReference>
<sequence>MKPGHCRGCGQPGMHRVLDLGMVPAADDFPLADRPVDPSEASHPLAMDQCSSCGLAQLADDDTETAEPRGVEPQALKDQAAEAVRRVSTAGWLDSGGTVREFGSPHGGSWVPLLTDRGYRTTGGTADVVLDCFGIMHDADQAGAFEVRAAATAADGVLLLQFHTLAAIVAHGQWNALRHGHFAYYSTPVVVSLLQRVGMRAAQAWTFDLYGGTVLVAAVHGTGEPGPSVTALTAAEAAMTDAATVGALQDAADAQAVALRCWLEGERRAGRSVYAYGAASRAVALFARAGVDRSLIAAVGDASPTKQGRRMPGTDVPIVAPEDLVRADPDRVLLTLADLLPEVSARWPALDGRWVTDDRFVSHTPGFARSRQLQQRLHDLVPGGAHTYARGADQYPEFMPAVLTRGEGCRVWDADDNEYVEFGMGLRAVTLGHGYAPVVAAAADAMARGLGFSRPTTAELEAAEDFLDLVPGADMVKFAKNGSDASTAAVRLARAVTGRHKIAICDQPFFSTDDWFIGTTAMAGGIPADHAAMTVKFTYNDLASLAAVLEREDVACVVMEAATATAEPDDGFLQGVRDLCHRTGTLLVFDEMITGFRWAAGGAQTHYGVTPDLSCWGKAMANGFPLSALAGSRRYMELGGLRATSDRVFLLSTTHGPEAASLAAFRAVAAAYRTGDPIARMEHAGRRLVRGVTEAVSAAGLAGHIQVIGRPSCLVFVTRDADGVPSQAYRTVFLQELMRRGVLGQSFVTSAAHTDADIDHTVEAVRGALTVYGYAVESGSVRGLLQGRPVAPAIRRTTAPRALRS</sequence>
<comment type="caution">
    <text evidence="6">The sequence shown here is derived from an EMBL/GenBank/DDBJ whole genome shotgun (WGS) entry which is preliminary data.</text>
</comment>
<evidence type="ECO:0000256" key="3">
    <source>
        <dbReference type="SAM" id="MobiDB-lite"/>
    </source>
</evidence>
<dbReference type="Proteomes" id="UP000550501">
    <property type="component" value="Unassembled WGS sequence"/>
</dbReference>
<dbReference type="InterPro" id="IPR005814">
    <property type="entry name" value="Aminotrans_3"/>
</dbReference>
<evidence type="ECO:0000259" key="4">
    <source>
        <dbReference type="Pfam" id="PF08421"/>
    </source>
</evidence>
<evidence type="ECO:0000256" key="2">
    <source>
        <dbReference type="ARBA" id="ARBA00022898"/>
    </source>
</evidence>
<dbReference type="InterPro" id="IPR015424">
    <property type="entry name" value="PyrdxlP-dep_Trfase"/>
</dbReference>
<evidence type="ECO:0000256" key="1">
    <source>
        <dbReference type="ARBA" id="ARBA00001933"/>
    </source>
</evidence>
<dbReference type="GO" id="GO:0008483">
    <property type="term" value="F:transaminase activity"/>
    <property type="evidence" value="ECO:0007669"/>
    <property type="project" value="UniProtKB-KW"/>
</dbReference>
<dbReference type="EMBL" id="JACHVU010000002">
    <property type="protein sequence ID" value="MBB2989448.1"/>
    <property type="molecule type" value="Genomic_DNA"/>
</dbReference>
<dbReference type="Gene3D" id="6.20.50.110">
    <property type="entry name" value="Methyltransferase, zinc-binding domain"/>
    <property type="match status" value="1"/>
</dbReference>
<dbReference type="PANTHER" id="PTHR43713:SF3">
    <property type="entry name" value="GLUTAMATE-1-SEMIALDEHYDE 2,1-AMINOMUTASE 1, CHLOROPLASTIC-RELATED"/>
    <property type="match status" value="1"/>
</dbReference>
<dbReference type="Gene3D" id="3.40.50.720">
    <property type="entry name" value="NAD(P)-binding Rossmann-like Domain"/>
    <property type="match status" value="1"/>
</dbReference>
<dbReference type="SUPFAM" id="SSF53383">
    <property type="entry name" value="PLP-dependent transferases"/>
    <property type="match status" value="1"/>
</dbReference>
<dbReference type="Pfam" id="PF00202">
    <property type="entry name" value="Aminotran_3"/>
    <property type="match status" value="1"/>
</dbReference>